<feature type="transmembrane region" description="Helical" evidence="11">
    <location>
        <begin position="603"/>
        <end position="622"/>
    </location>
</feature>
<protein>
    <recommendedName>
        <fullName evidence="9">Cd(2+)-exporting ATPase</fullName>
        <ecNumber evidence="9">7.2.2.21</ecNumber>
    </recommendedName>
</protein>
<dbReference type="GO" id="GO:0008551">
    <property type="term" value="F:P-type cadmium transporter activity"/>
    <property type="evidence" value="ECO:0007669"/>
    <property type="project" value="UniProtKB-EC"/>
</dbReference>
<evidence type="ECO:0000313" key="13">
    <source>
        <dbReference type="EMBL" id="EMD17072.1"/>
    </source>
</evidence>
<dbReference type="eggNOG" id="COG2217">
    <property type="taxonomic scope" value="Bacteria"/>
</dbReference>
<evidence type="ECO:0000256" key="6">
    <source>
        <dbReference type="ARBA" id="ARBA00022967"/>
    </source>
</evidence>
<dbReference type="Gene3D" id="2.70.150.10">
    <property type="entry name" value="Calcium-transporting ATPase, cytoplasmic transduction domain A"/>
    <property type="match status" value="1"/>
</dbReference>
<keyword evidence="8 11" id="KW-0472">Membrane</keyword>
<dbReference type="PANTHER" id="PTHR48085">
    <property type="entry name" value="CADMIUM/ZINC-TRANSPORTING ATPASE HMA2-RELATED"/>
    <property type="match status" value="1"/>
</dbReference>
<comment type="similarity">
    <text evidence="2 11">Belongs to the cation transport ATPase (P-type) (TC 3.A.3) family. Type IB subfamily.</text>
</comment>
<evidence type="ECO:0000256" key="9">
    <source>
        <dbReference type="ARBA" id="ARBA00039103"/>
    </source>
</evidence>
<feature type="transmembrane region" description="Helical" evidence="11">
    <location>
        <begin position="47"/>
        <end position="65"/>
    </location>
</feature>
<dbReference type="Gene3D" id="3.40.1110.10">
    <property type="entry name" value="Calcium-transporting ATPase, cytoplasmic domain N"/>
    <property type="match status" value="1"/>
</dbReference>
<dbReference type="InterPro" id="IPR051014">
    <property type="entry name" value="Cation_Transport_ATPase_IB"/>
</dbReference>
<keyword evidence="14" id="KW-1185">Reference proteome</keyword>
<evidence type="ECO:0000256" key="3">
    <source>
        <dbReference type="ARBA" id="ARBA00022539"/>
    </source>
</evidence>
<keyword evidence="11" id="KW-0547">Nucleotide-binding</keyword>
<keyword evidence="11" id="KW-1003">Cell membrane</keyword>
<comment type="subcellular location">
    <subcellularLocation>
        <location evidence="11">Cell membrane</location>
    </subcellularLocation>
    <subcellularLocation>
        <location evidence="1">Membrane</location>
        <topology evidence="1">Multi-pass membrane protein</topology>
    </subcellularLocation>
</comment>
<dbReference type="SUPFAM" id="SSF81665">
    <property type="entry name" value="Calcium ATPase, transmembrane domain M"/>
    <property type="match status" value="1"/>
</dbReference>
<dbReference type="SFLD" id="SFLDS00003">
    <property type="entry name" value="Haloacid_Dehalogenase"/>
    <property type="match status" value="1"/>
</dbReference>
<comment type="caution">
    <text evidence="13">The sequence shown here is derived from an EMBL/GenBank/DDBJ whole genome shotgun (WGS) entry which is preliminary data.</text>
</comment>
<dbReference type="SFLD" id="SFLDG00002">
    <property type="entry name" value="C1.7:_P-type_atpase_like"/>
    <property type="match status" value="1"/>
</dbReference>
<sequence length="628" mass="69231">MNSIFNMKNLNKRQIKNLRDIIVSLCFFIVLEIIEHFNIFSILDHKMLLFILYLIPYFIAGHHVIRKSLLSIKNRQPFNESFLMTLATIGAFITGEFGEAAAVMLFYMTGEWFQDYAVNKSRNSITELMDIAPEYANVEMDGKIIVEDPEDVPLGSVIVIKPGEKVPLDGIIIEGDSMINTSALTGESVPRHMTYGEEIISGCINGDGLLKAKTTRLYNDSTVAKILELVENAADKKSKTEAFITKFARYYTPAVVIGALLLAIIPSLITRDFMTWMYRACTFLVISCPCALVISIPLAFFGGIGAAGRNGILVKGSNYLEIINDTDMIISDKTGTLTKGVFKVIDVISDKDKNEVLKLAALAENMSTHPIAQSIKKAYHQDLDLSLVSHIENISGKGISGIIDGQVIHIGNASFMKDNHIAFSEINKPGASVVYLSSDNNYLGAIIISDEVKDEAKQSLDSLKQEGIKRFVMLTGDQYTSAEAVAKKLGIDEYYSELMPQDKVEKIEELFYNQTHKTAFIGDGINDAPVLTRCDVGIAMGSMGSDAAIEAADIVIMDDDLRKLPLLKRIAKKTIHISSVNIIFALAVKVLTLLFGALGIADMWWAVFADVGVAFICILNSMRTLRVQ</sequence>
<dbReference type="GO" id="GO:0016887">
    <property type="term" value="F:ATP hydrolysis activity"/>
    <property type="evidence" value="ECO:0007669"/>
    <property type="project" value="InterPro"/>
</dbReference>
<dbReference type="GO" id="GO:0005524">
    <property type="term" value="F:ATP binding"/>
    <property type="evidence" value="ECO:0007669"/>
    <property type="project" value="UniProtKB-UniRule"/>
</dbReference>
<dbReference type="PROSITE" id="PS00154">
    <property type="entry name" value="ATPASE_E1_E2"/>
    <property type="match status" value="1"/>
</dbReference>
<evidence type="ECO:0000256" key="4">
    <source>
        <dbReference type="ARBA" id="ARBA00022692"/>
    </source>
</evidence>
<feature type="transmembrane region" description="Helical" evidence="11">
    <location>
        <begin position="276"/>
        <end position="301"/>
    </location>
</feature>
<feature type="transmembrane region" description="Helical" evidence="11">
    <location>
        <begin position="21"/>
        <end position="41"/>
    </location>
</feature>
<dbReference type="SUPFAM" id="SSF81653">
    <property type="entry name" value="Calcium ATPase, transduction domain A"/>
    <property type="match status" value="1"/>
</dbReference>
<reference evidence="13 14" key="1">
    <citation type="submission" date="2013-02" db="EMBL/GenBank/DDBJ databases">
        <title>The Genome Sequence of Lactobacillus catenaformis F0143.</title>
        <authorList>
            <consortium name="The Broad Institute Genome Sequencing Platform"/>
            <person name="Earl A."/>
            <person name="Ward D."/>
            <person name="Feldgarden M."/>
            <person name="Gevers D."/>
            <person name="Izard J."/>
            <person name="Blanton J.M."/>
            <person name="Mathney J."/>
            <person name="Dewhirst F.E."/>
            <person name="Young S.K."/>
            <person name="Zeng Q."/>
            <person name="Gargeya S."/>
            <person name="Fitzgerald M."/>
            <person name="Haas B."/>
            <person name="Abouelleil A."/>
            <person name="Alvarado L."/>
            <person name="Arachchi H.M."/>
            <person name="Berlin A."/>
            <person name="Chapman S.B."/>
            <person name="Gearin G."/>
            <person name="Goldberg J."/>
            <person name="Griggs A."/>
            <person name="Gujja S."/>
            <person name="Hansen M."/>
            <person name="Heiman D."/>
            <person name="Howarth C."/>
            <person name="Larimer J."/>
            <person name="Lui A."/>
            <person name="MacDonald P.J.P."/>
            <person name="McCowen C."/>
            <person name="Montmayeur A."/>
            <person name="Murphy C."/>
            <person name="Neiman D."/>
            <person name="Pearson M."/>
            <person name="Priest M."/>
            <person name="Roberts A."/>
            <person name="Saif S."/>
            <person name="Shea T."/>
            <person name="Sisk P."/>
            <person name="Stolte C."/>
            <person name="Sykes S."/>
            <person name="Wortman J."/>
            <person name="Nusbaum C."/>
            <person name="Birren B."/>
        </authorList>
    </citation>
    <scope>NUCLEOTIDE SEQUENCE [LARGE SCALE GENOMIC DNA]</scope>
    <source>
        <strain evidence="13 14">OT 569</strain>
    </source>
</reference>
<dbReference type="InterPro" id="IPR059000">
    <property type="entry name" value="ATPase_P-type_domA"/>
</dbReference>
<keyword evidence="4 11" id="KW-0812">Transmembrane</keyword>
<evidence type="ECO:0000313" key="14">
    <source>
        <dbReference type="Proteomes" id="UP000011758"/>
    </source>
</evidence>
<dbReference type="InterPro" id="IPR001757">
    <property type="entry name" value="P_typ_ATPase"/>
</dbReference>
<dbReference type="GO" id="GO:0005886">
    <property type="term" value="C:plasma membrane"/>
    <property type="evidence" value="ECO:0007669"/>
    <property type="project" value="UniProtKB-SubCell"/>
</dbReference>
<organism evidence="13 14">
    <name type="scientific">Eggerthia catenaformis OT 569 = DSM 20559</name>
    <dbReference type="NCBI Taxonomy" id="999415"/>
    <lineage>
        <taxon>Bacteria</taxon>
        <taxon>Bacillati</taxon>
        <taxon>Bacillota</taxon>
        <taxon>Erysipelotrichia</taxon>
        <taxon>Erysipelotrichales</taxon>
        <taxon>Coprobacillaceae</taxon>
        <taxon>Eggerthia</taxon>
    </lineage>
</organism>
<dbReference type="AlphaFoldDB" id="M2P9P9"/>
<dbReference type="InterPro" id="IPR023214">
    <property type="entry name" value="HAD_sf"/>
</dbReference>
<dbReference type="InterPro" id="IPR023298">
    <property type="entry name" value="ATPase_P-typ_TM_dom_sf"/>
</dbReference>
<feature type="domain" description="P-type ATPase A" evidence="12">
    <location>
        <begin position="132"/>
        <end position="231"/>
    </location>
</feature>
<dbReference type="Pfam" id="PF00122">
    <property type="entry name" value="E1-E2_ATPase"/>
    <property type="match status" value="1"/>
</dbReference>
<feature type="transmembrane region" description="Helical" evidence="11">
    <location>
        <begin position="575"/>
        <end position="597"/>
    </location>
</feature>
<dbReference type="EMBL" id="AGEJ01000011">
    <property type="protein sequence ID" value="EMD17072.1"/>
    <property type="molecule type" value="Genomic_DNA"/>
</dbReference>
<dbReference type="Pfam" id="PF00702">
    <property type="entry name" value="Hydrolase"/>
    <property type="match status" value="1"/>
</dbReference>
<comment type="catalytic activity">
    <reaction evidence="10">
        <text>Cd(2+)(in) + ATP + H2O = Cd(2+)(out) + ADP + phosphate + H(+)</text>
        <dbReference type="Rhea" id="RHEA:12132"/>
        <dbReference type="ChEBI" id="CHEBI:15377"/>
        <dbReference type="ChEBI" id="CHEBI:15378"/>
        <dbReference type="ChEBI" id="CHEBI:30616"/>
        <dbReference type="ChEBI" id="CHEBI:43474"/>
        <dbReference type="ChEBI" id="CHEBI:48775"/>
        <dbReference type="ChEBI" id="CHEBI:456216"/>
        <dbReference type="EC" id="7.2.2.21"/>
    </reaction>
</comment>
<evidence type="ECO:0000256" key="8">
    <source>
        <dbReference type="ARBA" id="ARBA00023136"/>
    </source>
</evidence>
<dbReference type="EC" id="7.2.2.21" evidence="9"/>
<dbReference type="NCBIfam" id="TIGR01525">
    <property type="entry name" value="ATPase-IB_hvy"/>
    <property type="match status" value="1"/>
</dbReference>
<evidence type="ECO:0000259" key="12">
    <source>
        <dbReference type="Pfam" id="PF00122"/>
    </source>
</evidence>
<proteinExistence type="inferred from homology"/>
<keyword evidence="11" id="KW-0067">ATP-binding</keyword>
<dbReference type="STRING" id="999415.HMPREF9943_00635"/>
<dbReference type="BioCyc" id="ECAT999415-HMP:GTTI-656-MONOMER"/>
<evidence type="ECO:0000256" key="1">
    <source>
        <dbReference type="ARBA" id="ARBA00004141"/>
    </source>
</evidence>
<dbReference type="SFLD" id="SFLDF00027">
    <property type="entry name" value="p-type_atpase"/>
    <property type="match status" value="1"/>
</dbReference>
<dbReference type="InterPro" id="IPR044492">
    <property type="entry name" value="P_typ_ATPase_HD_dom"/>
</dbReference>
<dbReference type="Gene3D" id="3.40.50.1000">
    <property type="entry name" value="HAD superfamily/HAD-like"/>
    <property type="match status" value="1"/>
</dbReference>
<dbReference type="GO" id="GO:0046872">
    <property type="term" value="F:metal ion binding"/>
    <property type="evidence" value="ECO:0007669"/>
    <property type="project" value="UniProtKB-KW"/>
</dbReference>
<dbReference type="InterPro" id="IPR018303">
    <property type="entry name" value="ATPase_P-typ_P_site"/>
</dbReference>
<dbReference type="PRINTS" id="PR00119">
    <property type="entry name" value="CATATPASE"/>
</dbReference>
<keyword evidence="3" id="KW-0104">Cadmium</keyword>
<dbReference type="PATRIC" id="fig|999415.3.peg.634"/>
<evidence type="ECO:0000256" key="5">
    <source>
        <dbReference type="ARBA" id="ARBA00022723"/>
    </source>
</evidence>
<dbReference type="InterPro" id="IPR027256">
    <property type="entry name" value="P-typ_ATPase_IB"/>
</dbReference>
<dbReference type="SUPFAM" id="SSF56784">
    <property type="entry name" value="HAD-like"/>
    <property type="match status" value="1"/>
</dbReference>
<keyword evidence="7 11" id="KW-1133">Transmembrane helix</keyword>
<evidence type="ECO:0000256" key="2">
    <source>
        <dbReference type="ARBA" id="ARBA00006024"/>
    </source>
</evidence>
<keyword evidence="6" id="KW-1278">Translocase</keyword>
<dbReference type="PANTHER" id="PTHR48085:SF5">
    <property type="entry name" value="CADMIUM_ZINC-TRANSPORTING ATPASE HMA4-RELATED"/>
    <property type="match status" value="1"/>
</dbReference>
<evidence type="ECO:0000256" key="11">
    <source>
        <dbReference type="RuleBase" id="RU362081"/>
    </source>
</evidence>
<dbReference type="NCBIfam" id="TIGR01494">
    <property type="entry name" value="ATPase_P-type"/>
    <property type="match status" value="1"/>
</dbReference>
<dbReference type="InterPro" id="IPR023299">
    <property type="entry name" value="ATPase_P-typ_cyto_dom_N"/>
</dbReference>
<dbReference type="PRINTS" id="PR00941">
    <property type="entry name" value="CDATPASE"/>
</dbReference>
<dbReference type="InterPro" id="IPR036412">
    <property type="entry name" value="HAD-like_sf"/>
</dbReference>
<gene>
    <name evidence="13" type="ORF">HMPREF9943_00635</name>
</gene>
<dbReference type="InterPro" id="IPR008250">
    <property type="entry name" value="ATPase_P-typ_transduc_dom_A_sf"/>
</dbReference>
<dbReference type="NCBIfam" id="TIGR01512">
    <property type="entry name" value="ATPase-IB2_Cd"/>
    <property type="match status" value="1"/>
</dbReference>
<evidence type="ECO:0000256" key="10">
    <source>
        <dbReference type="ARBA" id="ARBA00049338"/>
    </source>
</evidence>
<evidence type="ECO:0000256" key="7">
    <source>
        <dbReference type="ARBA" id="ARBA00022989"/>
    </source>
</evidence>
<name>M2P9P9_9FIRM</name>
<dbReference type="Proteomes" id="UP000011758">
    <property type="component" value="Unassembled WGS sequence"/>
</dbReference>
<feature type="transmembrane region" description="Helical" evidence="11">
    <location>
        <begin position="250"/>
        <end position="270"/>
    </location>
</feature>
<accession>M2P9P9</accession>
<keyword evidence="5 11" id="KW-0479">Metal-binding</keyword>